<keyword evidence="9" id="KW-0406">Ion transport</keyword>
<dbReference type="GO" id="GO:0008076">
    <property type="term" value="C:voltage-gated potassium channel complex"/>
    <property type="evidence" value="ECO:0000318"/>
    <property type="project" value="GO_Central"/>
</dbReference>
<evidence type="ECO:0008006" key="17">
    <source>
        <dbReference type="Google" id="ProtNLM"/>
    </source>
</evidence>
<dbReference type="Proteomes" id="UP000001593">
    <property type="component" value="Unassembled WGS sequence"/>
</dbReference>
<dbReference type="eggNOG" id="KOG1545">
    <property type="taxonomic scope" value="Eukaryota"/>
</dbReference>
<evidence type="ECO:0000256" key="10">
    <source>
        <dbReference type="ARBA" id="ARBA00023136"/>
    </source>
</evidence>
<keyword evidence="11" id="KW-0407">Ion channel</keyword>
<feature type="domain" description="Potassium channel tetramerisation-type BTB" evidence="14">
    <location>
        <begin position="5"/>
        <end position="94"/>
    </location>
</feature>
<dbReference type="InterPro" id="IPR011333">
    <property type="entry name" value="SKP1/BTB/POZ_sf"/>
</dbReference>
<dbReference type="Gene3D" id="2.160.20.80">
    <property type="entry name" value="E3 ubiquitin-protein ligase SopA"/>
    <property type="match status" value="1"/>
</dbReference>
<accession>A7SIU6</accession>
<dbReference type="FunFam" id="1.20.120.350:FF:000074">
    <property type="entry name" value="SHaW family of potassium channels"/>
    <property type="match status" value="1"/>
</dbReference>
<dbReference type="InterPro" id="IPR003972">
    <property type="entry name" value="K_chnl_volt-dep_Kv1"/>
</dbReference>
<gene>
    <name evidence="15" type="ORF">NEMVEDRAFT_v1g212943</name>
</gene>
<dbReference type="SUPFAM" id="SSF141571">
    <property type="entry name" value="Pentapeptide repeat-like"/>
    <property type="match status" value="1"/>
</dbReference>
<dbReference type="Pfam" id="PF00520">
    <property type="entry name" value="Ion_trans"/>
    <property type="match status" value="1"/>
</dbReference>
<keyword evidence="4 12" id="KW-0812">Transmembrane</keyword>
<keyword evidence="2" id="KW-0813">Transport</keyword>
<evidence type="ECO:0000256" key="1">
    <source>
        <dbReference type="ARBA" id="ARBA00004141"/>
    </source>
</evidence>
<dbReference type="Gene3D" id="1.10.287.70">
    <property type="match status" value="1"/>
</dbReference>
<dbReference type="STRING" id="45351.A7SIU6"/>
<evidence type="ECO:0000259" key="13">
    <source>
        <dbReference type="Pfam" id="PF00520"/>
    </source>
</evidence>
<dbReference type="PRINTS" id="PR01496">
    <property type="entry name" value="SHAKERCHANEL"/>
</dbReference>
<dbReference type="Pfam" id="PF02214">
    <property type="entry name" value="BTB_2"/>
    <property type="match status" value="1"/>
</dbReference>
<evidence type="ECO:0000313" key="15">
    <source>
        <dbReference type="EMBL" id="EDO36345.1"/>
    </source>
</evidence>
<dbReference type="OMA" id="RMTLSRM"/>
<dbReference type="EMBL" id="DS469672">
    <property type="protein sequence ID" value="EDO36345.1"/>
    <property type="molecule type" value="Genomic_DNA"/>
</dbReference>
<dbReference type="AlphaFoldDB" id="A7SIU6"/>
<keyword evidence="6" id="KW-0851">Voltage-gated channel</keyword>
<dbReference type="InterPro" id="IPR028325">
    <property type="entry name" value="VG_K_chnl"/>
</dbReference>
<keyword evidence="3" id="KW-0633">Potassium transport</keyword>
<dbReference type="Gene3D" id="3.30.710.10">
    <property type="entry name" value="Potassium Channel Kv1.1, Chain A"/>
    <property type="match status" value="1"/>
</dbReference>
<dbReference type="GO" id="GO:0001508">
    <property type="term" value="P:action potential"/>
    <property type="evidence" value="ECO:0000318"/>
    <property type="project" value="GO_Central"/>
</dbReference>
<evidence type="ECO:0000256" key="2">
    <source>
        <dbReference type="ARBA" id="ARBA00022448"/>
    </source>
</evidence>
<feature type="domain" description="Ion transport" evidence="13">
    <location>
        <begin position="131"/>
        <end position="376"/>
    </location>
</feature>
<feature type="transmembrane region" description="Helical" evidence="12">
    <location>
        <begin position="128"/>
        <end position="147"/>
    </location>
</feature>
<sequence>MDDRVRINVSGTTFETRLSTLTRFPRTLLGSHSKRQKHYNDTLQEFYFNRHRLAFESILFYYQSNGRLILPDEVPFRVFTEEVEFFELGEDALNSISQGMLPNTIRKEPDRVVMRKIWNLFEHPDTSMLARAIALFSVFMIIASVLVSSVETLPQWGIRDCGKSCRNQTSGDLLKDCNSTFEKYEKCSKTKEIFMFLETICYSWFLFEYVIRFATAPDRSKFVISPLNLVDLLAICPFFILLLIRSERVVSLAVLRIIRVLRVFRVLKLSRYSGGLRVLCYTLRSSLKELEMAMLFVCMIVVLSSSAVYYTDLGHPKSQFSSIPDAFWWCATTVTTVGYGDQIPVTASGRFVGCICAVLGVLAFSLPVMAFATNFNAYLKCEPVRKLDPARERTESINRYRKSFRVSQVHLLFQFRLRSKRINFYRMTLSRIALSRMTLSRIALSRIALSRIALSRMTLSRIALSRIALSRMTLSRMTLSRMTLSRMNLLRSRSKRAET</sequence>
<keyword evidence="16" id="KW-1185">Reference proteome</keyword>
<evidence type="ECO:0000256" key="6">
    <source>
        <dbReference type="ARBA" id="ARBA00022882"/>
    </source>
</evidence>
<evidence type="ECO:0000256" key="11">
    <source>
        <dbReference type="ARBA" id="ARBA00023303"/>
    </source>
</evidence>
<evidence type="ECO:0000256" key="7">
    <source>
        <dbReference type="ARBA" id="ARBA00022958"/>
    </source>
</evidence>
<dbReference type="PhylomeDB" id="A7SIU6"/>
<dbReference type="FunFam" id="1.10.287.70:FF:000002">
    <property type="entry name" value="Potassium voltage-gated channel subfamily a member"/>
    <property type="match status" value="1"/>
</dbReference>
<dbReference type="InterPro" id="IPR003968">
    <property type="entry name" value="K_chnl_volt-dep_Kv"/>
</dbReference>
<comment type="subcellular location">
    <subcellularLocation>
        <location evidence="1">Membrane</location>
        <topology evidence="1">Multi-pass membrane protein</topology>
    </subcellularLocation>
</comment>
<dbReference type="PANTHER" id="PTHR11537:SF113">
    <property type="entry name" value="POTASSIUM VOLTAGE-GATED CHANNEL PROTEIN SHAKER"/>
    <property type="match status" value="1"/>
</dbReference>
<keyword evidence="10 12" id="KW-0472">Membrane</keyword>
<feature type="transmembrane region" description="Helical" evidence="12">
    <location>
        <begin position="292"/>
        <end position="310"/>
    </location>
</feature>
<evidence type="ECO:0000256" key="12">
    <source>
        <dbReference type="SAM" id="Phobius"/>
    </source>
</evidence>
<dbReference type="GO" id="GO:0051260">
    <property type="term" value="P:protein homooligomerization"/>
    <property type="evidence" value="ECO:0007669"/>
    <property type="project" value="InterPro"/>
</dbReference>
<proteinExistence type="predicted"/>
<dbReference type="HOGENOM" id="CLU_011722_4_0_1"/>
<reference evidence="15 16" key="1">
    <citation type="journal article" date="2007" name="Science">
        <title>Sea anemone genome reveals ancestral eumetazoan gene repertoire and genomic organization.</title>
        <authorList>
            <person name="Putnam N.H."/>
            <person name="Srivastava M."/>
            <person name="Hellsten U."/>
            <person name="Dirks B."/>
            <person name="Chapman J."/>
            <person name="Salamov A."/>
            <person name="Terry A."/>
            <person name="Shapiro H."/>
            <person name="Lindquist E."/>
            <person name="Kapitonov V.V."/>
            <person name="Jurka J."/>
            <person name="Genikhovich G."/>
            <person name="Grigoriev I.V."/>
            <person name="Lucas S.M."/>
            <person name="Steele R.E."/>
            <person name="Finnerty J.R."/>
            <person name="Technau U."/>
            <person name="Martindale M.Q."/>
            <person name="Rokhsar D.S."/>
        </authorList>
    </citation>
    <scope>NUCLEOTIDE SEQUENCE [LARGE SCALE GENOMIC DNA]</scope>
    <source>
        <strain evidence="16">CH2 X CH6</strain>
    </source>
</reference>
<name>A7SIU6_NEMVE</name>
<dbReference type="PRINTS" id="PR01491">
    <property type="entry name" value="KVCHANNEL"/>
</dbReference>
<evidence type="ECO:0000256" key="5">
    <source>
        <dbReference type="ARBA" id="ARBA00022826"/>
    </source>
</evidence>
<evidence type="ECO:0000256" key="4">
    <source>
        <dbReference type="ARBA" id="ARBA00022692"/>
    </source>
</evidence>
<evidence type="ECO:0000259" key="14">
    <source>
        <dbReference type="Pfam" id="PF02214"/>
    </source>
</evidence>
<dbReference type="GO" id="GO:0005251">
    <property type="term" value="F:delayed rectifier potassium channel activity"/>
    <property type="evidence" value="ECO:0000318"/>
    <property type="project" value="GO_Central"/>
</dbReference>
<evidence type="ECO:0000256" key="8">
    <source>
        <dbReference type="ARBA" id="ARBA00022989"/>
    </source>
</evidence>
<evidence type="ECO:0000256" key="9">
    <source>
        <dbReference type="ARBA" id="ARBA00023065"/>
    </source>
</evidence>
<feature type="transmembrane region" description="Helical" evidence="12">
    <location>
        <begin position="351"/>
        <end position="372"/>
    </location>
</feature>
<keyword evidence="8 12" id="KW-1133">Transmembrane helix</keyword>
<dbReference type="PRINTS" id="PR00169">
    <property type="entry name" value="KCHANNEL"/>
</dbReference>
<protein>
    <recommendedName>
        <fullName evidence="17">Potassium channel</fullName>
    </recommendedName>
</protein>
<dbReference type="GO" id="GO:0071805">
    <property type="term" value="P:potassium ion transmembrane transport"/>
    <property type="evidence" value="ECO:0000318"/>
    <property type="project" value="GO_Central"/>
</dbReference>
<dbReference type="InParanoid" id="A7SIU6"/>
<dbReference type="SUPFAM" id="SSF54695">
    <property type="entry name" value="POZ domain"/>
    <property type="match status" value="1"/>
</dbReference>
<keyword evidence="5" id="KW-0631">Potassium channel</keyword>
<dbReference type="SUPFAM" id="SSF81324">
    <property type="entry name" value="Voltage-gated potassium channels"/>
    <property type="match status" value="1"/>
</dbReference>
<organism evidence="15 16">
    <name type="scientific">Nematostella vectensis</name>
    <name type="common">Starlet sea anemone</name>
    <dbReference type="NCBI Taxonomy" id="45351"/>
    <lineage>
        <taxon>Eukaryota</taxon>
        <taxon>Metazoa</taxon>
        <taxon>Cnidaria</taxon>
        <taxon>Anthozoa</taxon>
        <taxon>Hexacorallia</taxon>
        <taxon>Actiniaria</taxon>
        <taxon>Edwardsiidae</taxon>
        <taxon>Nematostella</taxon>
    </lineage>
</organism>
<dbReference type="PANTHER" id="PTHR11537">
    <property type="entry name" value="VOLTAGE-GATED POTASSIUM CHANNEL"/>
    <property type="match status" value="1"/>
</dbReference>
<feature type="transmembrane region" description="Helical" evidence="12">
    <location>
        <begin position="223"/>
        <end position="244"/>
    </location>
</feature>
<dbReference type="InterPro" id="IPR027359">
    <property type="entry name" value="Volt_channel_dom_sf"/>
</dbReference>
<feature type="transmembrane region" description="Helical" evidence="12">
    <location>
        <begin position="193"/>
        <end position="211"/>
    </location>
</feature>
<keyword evidence="7" id="KW-0630">Potassium</keyword>
<dbReference type="Gene3D" id="1.20.120.350">
    <property type="entry name" value="Voltage-gated potassium channels. Chain C"/>
    <property type="match status" value="1"/>
</dbReference>
<evidence type="ECO:0000313" key="16">
    <source>
        <dbReference type="Proteomes" id="UP000001593"/>
    </source>
</evidence>
<dbReference type="InterPro" id="IPR003131">
    <property type="entry name" value="T1-type_BTB"/>
</dbReference>
<evidence type="ECO:0000256" key="3">
    <source>
        <dbReference type="ARBA" id="ARBA00022538"/>
    </source>
</evidence>
<dbReference type="GO" id="GO:0016020">
    <property type="term" value="C:membrane"/>
    <property type="evidence" value="ECO:0000318"/>
    <property type="project" value="GO_Central"/>
</dbReference>
<dbReference type="InterPro" id="IPR005821">
    <property type="entry name" value="Ion_trans_dom"/>
</dbReference>